<dbReference type="AlphaFoldDB" id="A0A0F9J9Y5"/>
<name>A0A0F9J9Y5_9ZZZZ</name>
<dbReference type="EMBL" id="LAZR01010549">
    <property type="protein sequence ID" value="KKM66358.1"/>
    <property type="molecule type" value="Genomic_DNA"/>
</dbReference>
<gene>
    <name evidence="1" type="ORF">LCGC14_1481990</name>
</gene>
<reference evidence="1" key="1">
    <citation type="journal article" date="2015" name="Nature">
        <title>Complex archaea that bridge the gap between prokaryotes and eukaryotes.</title>
        <authorList>
            <person name="Spang A."/>
            <person name="Saw J.H."/>
            <person name="Jorgensen S.L."/>
            <person name="Zaremba-Niedzwiedzka K."/>
            <person name="Martijn J."/>
            <person name="Lind A.E."/>
            <person name="van Eijk R."/>
            <person name="Schleper C."/>
            <person name="Guy L."/>
            <person name="Ettema T.J."/>
        </authorList>
    </citation>
    <scope>NUCLEOTIDE SEQUENCE</scope>
</reference>
<evidence type="ECO:0000313" key="1">
    <source>
        <dbReference type="EMBL" id="KKM66358.1"/>
    </source>
</evidence>
<comment type="caution">
    <text evidence="1">The sequence shown here is derived from an EMBL/GenBank/DDBJ whole genome shotgun (WGS) entry which is preliminary data.</text>
</comment>
<protein>
    <submittedName>
        <fullName evidence="1">Uncharacterized protein</fullName>
    </submittedName>
</protein>
<accession>A0A0F9J9Y5</accession>
<sequence>MIYLGNLIYLDTIKNITDKDPSLIYLICHIGDSSKITLDSRIISNIEDECRVLSNFAIINYEPPSERPTHEVSNITFTRFGKHLFDELQSYEICRELVELLDFQNKESFSRSFYQNFSFEIDPSDDITKEICDVKKIFPIADNHHEYDNDGNHLAIEYEKINDEIIVKLIIQCTCSNVVIENITLESLKQNLKSFWYDYHMKCDFCEKEFYVRPDLYSFKYIEQNSL</sequence>
<proteinExistence type="predicted"/>
<organism evidence="1">
    <name type="scientific">marine sediment metagenome</name>
    <dbReference type="NCBI Taxonomy" id="412755"/>
    <lineage>
        <taxon>unclassified sequences</taxon>
        <taxon>metagenomes</taxon>
        <taxon>ecological metagenomes</taxon>
    </lineage>
</organism>